<dbReference type="InterPro" id="IPR041588">
    <property type="entry name" value="Integrase_H2C2"/>
</dbReference>
<dbReference type="Pfam" id="PF03078">
    <property type="entry name" value="ATHILA"/>
    <property type="match status" value="1"/>
</dbReference>
<keyword evidence="1" id="KW-0863">Zinc-finger</keyword>
<dbReference type="Pfam" id="PF17919">
    <property type="entry name" value="RT_RNaseH_2"/>
    <property type="match status" value="1"/>
</dbReference>
<keyword evidence="1" id="KW-0479">Metal-binding</keyword>
<dbReference type="GO" id="GO:0008270">
    <property type="term" value="F:zinc ion binding"/>
    <property type="evidence" value="ECO:0007669"/>
    <property type="project" value="UniProtKB-KW"/>
</dbReference>
<keyword evidence="2" id="KW-0175">Coiled coil</keyword>
<comment type="caution">
    <text evidence="5">The sequence shown here is derived from an EMBL/GenBank/DDBJ whole genome shotgun (WGS) entry which is preliminary data.</text>
</comment>
<dbReference type="EMBL" id="JAEFBJ010000002">
    <property type="protein sequence ID" value="KAG7640796.1"/>
    <property type="molecule type" value="Genomic_DNA"/>
</dbReference>
<dbReference type="InterPro" id="IPR004312">
    <property type="entry name" value="ATHILA_Orf1_C"/>
</dbReference>
<name>A0A8T2FZX4_ARASU</name>
<keyword evidence="1" id="KW-0862">Zinc</keyword>
<feature type="compositionally biased region" description="Polar residues" evidence="3">
    <location>
        <begin position="3312"/>
        <end position="3326"/>
    </location>
</feature>
<evidence type="ECO:0000313" key="5">
    <source>
        <dbReference type="EMBL" id="KAG7640796.1"/>
    </source>
</evidence>
<dbReference type="Pfam" id="PF25464">
    <property type="entry name" value="DUF7900"/>
    <property type="match status" value="1"/>
</dbReference>
<evidence type="ECO:0000259" key="4">
    <source>
        <dbReference type="PROSITE" id="PS50158"/>
    </source>
</evidence>
<feature type="region of interest" description="Disordered" evidence="3">
    <location>
        <begin position="1101"/>
        <end position="1144"/>
    </location>
</feature>
<dbReference type="InterPro" id="IPR004242">
    <property type="entry name" value="Transposase_21"/>
</dbReference>
<dbReference type="InterPro" id="IPR001878">
    <property type="entry name" value="Znf_CCHC"/>
</dbReference>
<reference evidence="5 6" key="1">
    <citation type="submission" date="2020-12" db="EMBL/GenBank/DDBJ databases">
        <title>Concerted genomic and epigenomic changes stabilize Arabidopsis allopolyploids.</title>
        <authorList>
            <person name="Chen Z."/>
        </authorList>
    </citation>
    <scope>NUCLEOTIDE SEQUENCE [LARGE SCALE GENOMIC DNA]</scope>
    <source>
        <strain evidence="5">As9502</strain>
        <tissue evidence="5">Leaf</tissue>
    </source>
</reference>
<dbReference type="OrthoDB" id="1937287at2759"/>
<feature type="coiled-coil region" evidence="2">
    <location>
        <begin position="3356"/>
        <end position="3394"/>
    </location>
</feature>
<dbReference type="InterPro" id="IPR029480">
    <property type="entry name" value="Transpos_assoc"/>
</dbReference>
<dbReference type="PROSITE" id="PS50158">
    <property type="entry name" value="ZF_CCHC"/>
    <property type="match status" value="1"/>
</dbReference>
<proteinExistence type="predicted"/>
<dbReference type="PANTHER" id="PTHR33325:SF11">
    <property type="entry name" value="COLD SHOCK DOMAIN-CONTAINING PROTEIN 4-LIKE"/>
    <property type="match status" value="1"/>
</dbReference>
<dbReference type="PANTHER" id="PTHR33325">
    <property type="entry name" value="ZINC FINGER, CCHC-TYPE-RELATED"/>
    <property type="match status" value="1"/>
</dbReference>
<protein>
    <submittedName>
        <fullName evidence="5">Zinc finger CCHC-type superfamily</fullName>
    </submittedName>
</protein>
<feature type="compositionally biased region" description="Acidic residues" evidence="3">
    <location>
        <begin position="3026"/>
        <end position="3082"/>
    </location>
</feature>
<feature type="compositionally biased region" description="Basic and acidic residues" evidence="3">
    <location>
        <begin position="1105"/>
        <end position="1121"/>
    </location>
</feature>
<dbReference type="Proteomes" id="UP000694251">
    <property type="component" value="Chromosome 2"/>
</dbReference>
<dbReference type="Pfam" id="PF13960">
    <property type="entry name" value="DUF4218"/>
    <property type="match status" value="1"/>
</dbReference>
<gene>
    <name evidence="5" type="ORF">ISN44_As02g008110</name>
</gene>
<feature type="region of interest" description="Disordered" evidence="3">
    <location>
        <begin position="3005"/>
        <end position="3094"/>
    </location>
</feature>
<feature type="compositionally biased region" description="Low complexity" evidence="3">
    <location>
        <begin position="1124"/>
        <end position="1133"/>
    </location>
</feature>
<evidence type="ECO:0000256" key="1">
    <source>
        <dbReference type="PROSITE-ProRule" id="PRU00047"/>
    </source>
</evidence>
<dbReference type="InterPro" id="IPR004264">
    <property type="entry name" value="Transposase_23"/>
</dbReference>
<evidence type="ECO:0000256" key="2">
    <source>
        <dbReference type="SAM" id="Coils"/>
    </source>
</evidence>
<dbReference type="InterPro" id="IPR004252">
    <property type="entry name" value="Probable_transposase_24"/>
</dbReference>
<feature type="region of interest" description="Disordered" evidence="3">
    <location>
        <begin position="80"/>
        <end position="106"/>
    </location>
</feature>
<evidence type="ECO:0000256" key="3">
    <source>
        <dbReference type="SAM" id="MobiDB-lite"/>
    </source>
</evidence>
<feature type="compositionally biased region" description="Basic and acidic residues" evidence="3">
    <location>
        <begin position="1036"/>
        <end position="1045"/>
    </location>
</feature>
<feature type="compositionally biased region" description="Basic and acidic residues" evidence="3">
    <location>
        <begin position="3005"/>
        <end position="3025"/>
    </location>
</feature>
<dbReference type="GO" id="GO:0003676">
    <property type="term" value="F:nucleic acid binding"/>
    <property type="evidence" value="ECO:0007669"/>
    <property type="project" value="InterPro"/>
</dbReference>
<dbReference type="SMART" id="SM00343">
    <property type="entry name" value="ZnF_C2HC"/>
    <property type="match status" value="1"/>
</dbReference>
<dbReference type="Pfam" id="PF03017">
    <property type="entry name" value="Transposase_23"/>
    <property type="match status" value="1"/>
</dbReference>
<dbReference type="InterPro" id="IPR041577">
    <property type="entry name" value="RT_RNaseH_2"/>
</dbReference>
<organism evidence="5 6">
    <name type="scientific">Arabidopsis suecica</name>
    <name type="common">Swedish thale-cress</name>
    <name type="synonym">Cardaminopsis suecica</name>
    <dbReference type="NCBI Taxonomy" id="45249"/>
    <lineage>
        <taxon>Eukaryota</taxon>
        <taxon>Viridiplantae</taxon>
        <taxon>Streptophyta</taxon>
        <taxon>Embryophyta</taxon>
        <taxon>Tracheophyta</taxon>
        <taxon>Spermatophyta</taxon>
        <taxon>Magnoliopsida</taxon>
        <taxon>eudicotyledons</taxon>
        <taxon>Gunneridae</taxon>
        <taxon>Pentapetalae</taxon>
        <taxon>rosids</taxon>
        <taxon>malvids</taxon>
        <taxon>Brassicales</taxon>
        <taxon>Brassicaceae</taxon>
        <taxon>Camelineae</taxon>
        <taxon>Arabidopsis</taxon>
    </lineage>
</organism>
<feature type="domain" description="CCHC-type" evidence="4">
    <location>
        <begin position="1169"/>
        <end position="1184"/>
    </location>
</feature>
<sequence length="3677" mass="419058">MGRIRTIKFLCPNKADITSYCGYNQEGFQQKPQFNNFQGSYQAPASANSASSSGDNEMKMMMQQILEGQKKNAADINMKKEKAKEKSKAVSDDLEEDNSGKESDVEPLVEGVEAEKTFPEKEKVEKTVLPPYVPKLPSPSRQRKIQREKKYALFDEIMRQLHVKLPFLELVQNVSIYRKHLKNILTNKRTLEEGTVLISHECSAILQNCIMDDIMDELADELLAELNTEDPLQTVLTKEESEFGYLGEATTGFARMLDFNSPMTKVVAFAELGDNEVEKALVVSSPKDCDDWSELNAPKVELKPLSSGLRVAFLGPNSTYPVIINHELNNLESALLLFELRKYRKALGVLQRCEDKHFVLNWEKCHFMVRDGIVLGHKIFEKGIEVDRAKIEVMMSMQPPNSMKGIRRFLGHAFNIVKESLVSAPIVQPPEWELPFEVMCDASDYVVGAVLRQRKDKKLHAIYYASRTLDGAQEFDLEIKDKKGIENEVANNLSRLRVEEEVPMRDTLTGENLASIEDCYMDEVERLRVSTLELMTLHTGESNLPWYADFANYLSCEVPPPDFTGYFKKKFWDEPYLYKKCVDNLFRRCIPESEVEGILYSCHASDYAGYFASFKTSTKVLQAGFWWFTLFKDAHGFVAKCDACHRKESISKRNEMPKNFILEVEVFDVTGYKTPIGTTPFNLIYGKSCHLPVELEYKALWATKLMNYDIKPAGKRRLLQLNELDEIRLNAYESSRIYKERTKALHDKKIILRKFAEGDKVWDEQTTLQALLEHVRAILGHCQKKILTKHPVTDIWDKEDTKLLAALKYIDVRPTRVACRPSLQVLGMSSLSPVASRMRIQRTQKRVKEHSHSFSTKKHYNKTLFEIYDMYGFTKGVAVEFLKLSPTVADDFWNTIAIGTRKLGTYSDLPAPDTNVDAVLCDTLVKMKNIVHTSAAQSILAGTALTALFLGCDLDLSSSESSIKREQMDLDYLIHTSSLKLRSRVYLFLGRDDNNYFCGIPNQHITSLLSTINLVFEPNEQYLVPDPSKAVPRQRRTAEAKPTDEHVVGNDEIYEDYGYPAPLAHAQPYLLLSEDPAPYRLSPPPAGDDISQHMAWMIASTRKNNNRENQSKTTEDRHAERLVPTAGPSGPSTSLPPPEHSQAGKKGIVGRYWLRRETQGREDEWGVTCYNCRKKGHLVVTCPEKLELTNTSLESKLSSPNSSREVVSQGLANSSSCVMHLFLSKDVDSGHTMEHENDKTEGSTKGENHHLVSTTSQACLADYVSKITILNMKGPPYVSQPVLNRELPKEEPRELGGFTQVEAVMVHKQSPRAECNIFFKDKPPDATPPFKTRGNYLNSQKRMKANLLTLGEGCTLWRPIKKINDREISTHHMSPSRDPREDYQNQLRLKHMEEYIGKQSIFFVRASKVKNDLLSKHPCLLLKYEEALMSLTNRAPVLPSEMMSLLQDYEDMFSLDKPIGLPSIHDVSQSHVWRPGDYLERSNLTPHEILVILLHMFPEEPKLDLSSLDSFHTYHDFLTIIMHLLFAKGVVNIVGIKEEPPDLEFLSSNLFRSTAFIVVLMPKIDYPSNRTRRKSDNAYELELQGELDLRSNPFQVGEDDVIMESTKDLEFDQELVAEISTPYLPCAKIGIDSSPASYQLKPLGLGAADQADLLSRIRLAQGQDKDLMKWAENNKTEYETSNNGTIVVNGRVCVPANKGLREEILREAHQSKFSIHPGLHKMYHDLKRYYHWVGMKKDVASWVARCSTCQVVKAESQAPSRLVQTLPMPEWKWDHVTMDFVMGLPTSPLKYDAVWVVVDRLTKSAHFSGDRKTDGAERIVERYIKQNCSTTWGIREYSLRPGYSIHFKFLEGFPKSPRNKSEYDHGVPSSNRWLLDRLYEYLLWQHEGYVIWLVMYPKTRRKFDDRRGLRRRKVDDCCKVNVNNKNVFVRNIIMSNLAKPDVVALDVSGKNYMTWASDVKMHLRSNGLLSTIDASETTSDESKAKAMVFLRHHLHDNLKNEYITRKDHVDLWQSLKDRFDHQKYVTLPKAKHEWLNLRFLDYQSVGDYNSAMFGITCRMILCGENVSDYDMIEKTLSPFHPRNVILQQQYRAKGYTRYSEFMQVLLVAEQNNELVMMNHLSRPPRSAPLLEVNAATSGDDNWRGPGPCRVIRFMLRLAHRMVAKDWVHLGRANPAYERGAIKFVRDVAAALGDDMIVCPCIDCRNIDRHSGCVVVDHLVTRGMDEAYKRRCDWYHHGELVSGSESERKVSQWNDEVVELYQAAEYLDEEFDAMVQLGEIAERDDKKEDEFLAKLADAETPLYPSCVNHSKLSAIVSLFRLKTKNGWSNKSFNDLLETLPEMLPEDNVLHTSLYEVKKFLKSFDMGYQKIHACVNDCCIFRKKYKKLQNCPKCNASRWKTNMHTGEVKKEERNLRLGLSIDGFNPFNMKNTRYSCCPVLLVNYNLPPDLCMKKENIMLTLLIPGPQQPGNSIDVYLEPLIDDLCHLWDNGELTYDAFSKSSFTLKVMLLWTISDFPAYGNLAGCKVKGKMACPLCGSDSDDLSSDSEEDEEEEAKVDEEELSRWKKRSIFFRLSYWQDLPVRHNLDVMHAERNVAASIVSTLLHCGKSKDGLNARKDLEVLGIRKDLHPQTKGKRTYLPAALWSLSKTEKKLFCKRLFDFKGPDGYCSDITRGVSLEDCKVTGLKSHDYHVLMQQLLPIALRGLLPKGPRVAIGRLCKNFNHLCQRVIDMEQLLEMEAEIVETLCLFERFFPPSFFDIMVHLTVHLGREARLGGPVHFRWMYPFERYMKVLKDFVRNTARPQGCIAECYLAEECIQFCTFISLTEMERKIAHLAVIQNMAVVEPYVDEHLQLLQNTNGRCRRDASLLWIKGNGAKEEEGFTLVNLNHSQVSFLRDPYIMASQAKQVFFLREDVSSSWHVAMRGPSKRFREKESDNVTLDIGPLPTTVDLEVAENERSDCEGIYKKKRGRQPKKAAAKKCNDEVEHVGTIEPTAVEQTVVPAENIEEVKDIDGETEKKVEDIDGETEKEAEDINGETEKEADEDINGGTENEAEDINGETENEAEVQAAEEPEGELELSGDEDAVQPKTKRQRGPTRMKDIVKDPNARVRVEYTMMGEPLGKGSVKLASYAGALVREHVPITIDRWTKIGEEIKTLLWKSVQARFELDEKYQKVAVLKQMGCLWRSWKSRQVTKFREAKTNQQRMNLRPKNVSPFEWRKFVKSKTSPEFKVISDSYNERRRNQIPHTCSRRGMVRLAEDMKTGSADPTEVTRLKVWVKSRTKKDGTPVNTNAAEKIVSDGTEIGLKKAAEIVSSGPQSNGTNEAQDSLRQLLGPDNPGRLRAMRRNMNKTKLACFQVKSKCMAEMQQKQDQLQQKVNELQEVIDKIKNQRQSAEVGETSAARSVNQGSQPKCILMDWAGTDATVAEGCIISSDPDEIVNGSRLGPTDVKVLIDIAIVPEAYLWRPAVNMEIMEKAVGQMIAWPVAMCVSLDEELNPEDITQGPRPTYGNKCKLLDLSSNDVIVAEGRPVGNQHLKKHEEEIDKKLEEEKKKLEDEKNKIEEEKKKLEDEKKKLENEVLGANDREQMLRQLILLSWGCFIVVIGMCLGMGKKSPNIEDLISPRGHKEDRRSWSCFLKSFSTSLASVLALTILNSRRTSPSQPLPLGLASGALECCGFCVA</sequence>
<evidence type="ECO:0000313" key="6">
    <source>
        <dbReference type="Proteomes" id="UP000694251"/>
    </source>
</evidence>
<keyword evidence="6" id="KW-1185">Reference proteome</keyword>
<dbReference type="Pfam" id="PF13963">
    <property type="entry name" value="Transpos_assoc"/>
    <property type="match status" value="1"/>
</dbReference>
<feature type="coiled-coil region" evidence="2">
    <location>
        <begin position="3529"/>
        <end position="3588"/>
    </location>
</feature>
<feature type="region of interest" description="Disordered" evidence="3">
    <location>
        <begin position="3310"/>
        <end position="3335"/>
    </location>
</feature>
<dbReference type="InterPro" id="IPR057222">
    <property type="entry name" value="DUF7900"/>
</dbReference>
<feature type="compositionally biased region" description="Basic and acidic residues" evidence="3">
    <location>
        <begin position="80"/>
        <end position="91"/>
    </location>
</feature>
<dbReference type="Pfam" id="PF02992">
    <property type="entry name" value="Transposase_21"/>
    <property type="match status" value="1"/>
</dbReference>
<dbReference type="Pfam" id="PF17921">
    <property type="entry name" value="Integrase_H2C2"/>
    <property type="match status" value="2"/>
</dbReference>
<dbReference type="Pfam" id="PF03004">
    <property type="entry name" value="Transposase_24"/>
    <property type="match status" value="1"/>
</dbReference>
<dbReference type="InterPro" id="IPR025452">
    <property type="entry name" value="DUF4218"/>
</dbReference>
<dbReference type="FunFam" id="1.10.340.70:FF:000001">
    <property type="entry name" value="Retrovirus-related Pol polyprotein from transposon gypsy-like Protein"/>
    <property type="match status" value="1"/>
</dbReference>
<feature type="region of interest" description="Disordered" evidence="3">
    <location>
        <begin position="1026"/>
        <end position="1045"/>
    </location>
</feature>
<accession>A0A8T2FZX4</accession>